<sequence length="254" mass="29824">LILGDGNFSFTLAFARLNPEAEIYASVFESSSEHAAKYPSSADHYIAEIQIHCPRVHKRPLKFGALPEHQLDSWQIAYLAADENLLILEASPFCAEKFSSYVSSGYHNSERSFHFVDRAETLTFVRSSALFTTLQDLNELESRSFLRIRGLAHEWRPFFRRDLSILYRNPTKLLHLERVLFSLIDRFFGHILISLYELENLRTQYEDCPNRIYRLTWQTWRVPLTRTLCNSLHEELKCILSDYFVREHLEMIVT</sequence>
<name>A0A183F0N8_9BILA</name>
<dbReference type="AlphaFoldDB" id="A0A183F0N8"/>
<reference evidence="2" key="1">
    <citation type="submission" date="2016-06" db="UniProtKB">
        <authorList>
            <consortium name="WormBaseParasite"/>
        </authorList>
    </citation>
    <scope>IDENTIFICATION</scope>
</reference>
<dbReference type="InterPro" id="IPR019446">
    <property type="entry name" value="BMT5-like"/>
</dbReference>
<dbReference type="GO" id="GO:0070475">
    <property type="term" value="P:rRNA base methylation"/>
    <property type="evidence" value="ECO:0007669"/>
    <property type="project" value="InterPro"/>
</dbReference>
<organism evidence="2">
    <name type="scientific">Gongylonema pulchrum</name>
    <dbReference type="NCBI Taxonomy" id="637853"/>
    <lineage>
        <taxon>Eukaryota</taxon>
        <taxon>Metazoa</taxon>
        <taxon>Ecdysozoa</taxon>
        <taxon>Nematoda</taxon>
        <taxon>Chromadorea</taxon>
        <taxon>Rhabditida</taxon>
        <taxon>Spirurina</taxon>
        <taxon>Spiruromorpha</taxon>
        <taxon>Spiruroidea</taxon>
        <taxon>Gongylonematidae</taxon>
        <taxon>Gongylonema</taxon>
    </lineage>
</organism>
<evidence type="ECO:0000259" key="1">
    <source>
        <dbReference type="Pfam" id="PF10354"/>
    </source>
</evidence>
<dbReference type="Pfam" id="PF10354">
    <property type="entry name" value="BMT5-like"/>
    <property type="match status" value="1"/>
</dbReference>
<dbReference type="WBParaSite" id="GPUH_0002680901-mRNA-1">
    <property type="protein sequence ID" value="GPUH_0002680901-mRNA-1"/>
    <property type="gene ID" value="GPUH_0002680901"/>
</dbReference>
<feature type="domain" description="25S rRNA (uridine-N(3))-methyltransferase BMT5-like" evidence="1">
    <location>
        <begin position="1"/>
        <end position="50"/>
    </location>
</feature>
<protein>
    <submittedName>
        <fullName evidence="2">DUF2431 domain-containing protein</fullName>
    </submittedName>
</protein>
<dbReference type="GO" id="GO:0070042">
    <property type="term" value="F:rRNA (uridine-N3-)-methyltransferase activity"/>
    <property type="evidence" value="ECO:0007669"/>
    <property type="project" value="InterPro"/>
</dbReference>
<evidence type="ECO:0000313" key="2">
    <source>
        <dbReference type="WBParaSite" id="GPUH_0002680901-mRNA-1"/>
    </source>
</evidence>
<accession>A0A183F0N8</accession>
<proteinExistence type="predicted"/>